<dbReference type="EMBL" id="JBJXBP010000006">
    <property type="protein sequence ID" value="KAL3825817.1"/>
    <property type="molecule type" value="Genomic_DNA"/>
</dbReference>
<comment type="caution">
    <text evidence="2">The sequence shown here is derived from an EMBL/GenBank/DDBJ whole genome shotgun (WGS) entry which is preliminary data.</text>
</comment>
<dbReference type="Proteomes" id="UP001634393">
    <property type="component" value="Unassembled WGS sequence"/>
</dbReference>
<sequence>MYISFSLEIYIIHFSLCHILCVFFHFPY</sequence>
<feature type="transmembrane region" description="Helical" evidence="1">
    <location>
        <begin position="7"/>
        <end position="26"/>
    </location>
</feature>
<evidence type="ECO:0000256" key="1">
    <source>
        <dbReference type="SAM" id="Phobius"/>
    </source>
</evidence>
<gene>
    <name evidence="2" type="ORF">ACJIZ3_021846</name>
</gene>
<name>A0ABD3SNG8_9LAMI</name>
<protein>
    <submittedName>
        <fullName evidence="2">Uncharacterized protein</fullName>
    </submittedName>
</protein>
<evidence type="ECO:0000313" key="3">
    <source>
        <dbReference type="Proteomes" id="UP001634393"/>
    </source>
</evidence>
<organism evidence="2 3">
    <name type="scientific">Penstemon smallii</name>
    <dbReference type="NCBI Taxonomy" id="265156"/>
    <lineage>
        <taxon>Eukaryota</taxon>
        <taxon>Viridiplantae</taxon>
        <taxon>Streptophyta</taxon>
        <taxon>Embryophyta</taxon>
        <taxon>Tracheophyta</taxon>
        <taxon>Spermatophyta</taxon>
        <taxon>Magnoliopsida</taxon>
        <taxon>eudicotyledons</taxon>
        <taxon>Gunneridae</taxon>
        <taxon>Pentapetalae</taxon>
        <taxon>asterids</taxon>
        <taxon>lamiids</taxon>
        <taxon>Lamiales</taxon>
        <taxon>Plantaginaceae</taxon>
        <taxon>Cheloneae</taxon>
        <taxon>Penstemon</taxon>
    </lineage>
</organism>
<keyword evidence="1" id="KW-1133">Transmembrane helix</keyword>
<keyword evidence="3" id="KW-1185">Reference proteome</keyword>
<keyword evidence="1" id="KW-0812">Transmembrane</keyword>
<reference evidence="2 3" key="1">
    <citation type="submission" date="2024-12" db="EMBL/GenBank/DDBJ databases">
        <title>The unique morphological basis and parallel evolutionary history of personate flowers in Penstemon.</title>
        <authorList>
            <person name="Depatie T.H."/>
            <person name="Wessinger C.A."/>
        </authorList>
    </citation>
    <scope>NUCLEOTIDE SEQUENCE [LARGE SCALE GENOMIC DNA]</scope>
    <source>
        <strain evidence="2">WTNN_2</strain>
        <tissue evidence="2">Leaf</tissue>
    </source>
</reference>
<evidence type="ECO:0000313" key="2">
    <source>
        <dbReference type="EMBL" id="KAL3825817.1"/>
    </source>
</evidence>
<dbReference type="AlphaFoldDB" id="A0ABD3SNG8"/>
<accession>A0ABD3SNG8</accession>
<keyword evidence="1" id="KW-0472">Membrane</keyword>
<proteinExistence type="predicted"/>